<proteinExistence type="predicted"/>
<name>W8VQM5_9FLAO</name>
<keyword evidence="3" id="KW-0808">Transferase</keyword>
<reference evidence="3 4" key="1">
    <citation type="journal article" date="2014" name="Proc. Natl. Acad. Sci. U.S.A.">
        <title>Functional characterization of flavobacteria rhodopsins reveals a unique class of light-driven chloride pump in bacteria.</title>
        <authorList>
            <person name="Yoshizawa S."/>
            <person name="Kumagai Y."/>
            <person name="Kim H."/>
            <person name="Ogura Y."/>
            <person name="Hayashi T."/>
            <person name="Iwasaki W."/>
            <person name="DeLong E.F."/>
            <person name="Kogure K."/>
        </authorList>
    </citation>
    <scope>NUCLEOTIDE SEQUENCE [LARGE SCALE GENOMIC DNA]</scope>
    <source>
        <strain evidence="3 4">S1-08</strain>
    </source>
</reference>
<dbReference type="InterPro" id="IPR028098">
    <property type="entry name" value="Glyco_trans_4-like_N"/>
</dbReference>
<dbReference type="CDD" id="cd03801">
    <property type="entry name" value="GT4_PimA-like"/>
    <property type="match status" value="1"/>
</dbReference>
<dbReference type="SUPFAM" id="SSF53756">
    <property type="entry name" value="UDP-Glycosyltransferase/glycogen phosphorylase"/>
    <property type="match status" value="1"/>
</dbReference>
<dbReference type="STRING" id="1454201.NMS_1745"/>
<evidence type="ECO:0000313" key="3">
    <source>
        <dbReference type="EMBL" id="BAO55754.1"/>
    </source>
</evidence>
<protein>
    <submittedName>
        <fullName evidence="3">Alpha-1,4-N-acetylgalactosamine transferase PglH</fullName>
    </submittedName>
</protein>
<accession>W8VQM5</accession>
<dbReference type="PANTHER" id="PTHR12526">
    <property type="entry name" value="GLYCOSYLTRANSFERASE"/>
    <property type="match status" value="1"/>
</dbReference>
<dbReference type="RefSeq" id="WP_041496299.1">
    <property type="nucleotide sequence ID" value="NZ_AP014548.1"/>
</dbReference>
<feature type="domain" description="Glycosyl transferase family 1" evidence="1">
    <location>
        <begin position="178"/>
        <end position="331"/>
    </location>
</feature>
<dbReference type="GO" id="GO:0016757">
    <property type="term" value="F:glycosyltransferase activity"/>
    <property type="evidence" value="ECO:0007669"/>
    <property type="project" value="InterPro"/>
</dbReference>
<dbReference type="Proteomes" id="UP000031760">
    <property type="component" value="Chromosome"/>
</dbReference>
<keyword evidence="4" id="KW-1185">Reference proteome</keyword>
<dbReference type="EMBL" id="AP014548">
    <property type="protein sequence ID" value="BAO55754.1"/>
    <property type="molecule type" value="Genomic_DNA"/>
</dbReference>
<organism evidence="3 4">
    <name type="scientific">Nonlabens marinus S1-08</name>
    <dbReference type="NCBI Taxonomy" id="1454201"/>
    <lineage>
        <taxon>Bacteria</taxon>
        <taxon>Pseudomonadati</taxon>
        <taxon>Bacteroidota</taxon>
        <taxon>Flavobacteriia</taxon>
        <taxon>Flavobacteriales</taxon>
        <taxon>Flavobacteriaceae</taxon>
        <taxon>Nonlabens</taxon>
    </lineage>
</organism>
<dbReference type="KEGG" id="nmf:NMS_1745"/>
<dbReference type="AlphaFoldDB" id="W8VQM5"/>
<dbReference type="PANTHER" id="PTHR12526:SF630">
    <property type="entry name" value="GLYCOSYLTRANSFERASE"/>
    <property type="match status" value="1"/>
</dbReference>
<evidence type="ECO:0000259" key="2">
    <source>
        <dbReference type="Pfam" id="PF13439"/>
    </source>
</evidence>
<evidence type="ECO:0000313" key="4">
    <source>
        <dbReference type="Proteomes" id="UP000031760"/>
    </source>
</evidence>
<dbReference type="Gene3D" id="3.40.50.2000">
    <property type="entry name" value="Glycogen Phosphorylase B"/>
    <property type="match status" value="2"/>
</dbReference>
<feature type="domain" description="Glycosyltransferase subfamily 4-like N-terminal" evidence="2">
    <location>
        <begin position="12"/>
        <end position="162"/>
    </location>
</feature>
<dbReference type="OrthoDB" id="823685at2"/>
<dbReference type="InterPro" id="IPR001296">
    <property type="entry name" value="Glyco_trans_1"/>
</dbReference>
<dbReference type="Pfam" id="PF00534">
    <property type="entry name" value="Glycos_transf_1"/>
    <property type="match status" value="1"/>
</dbReference>
<gene>
    <name evidence="3" type="ORF">NMS_1745</name>
</gene>
<dbReference type="Pfam" id="PF13439">
    <property type="entry name" value="Glyco_transf_4"/>
    <property type="match status" value="1"/>
</dbReference>
<evidence type="ECO:0000259" key="1">
    <source>
        <dbReference type="Pfam" id="PF00534"/>
    </source>
</evidence>
<dbReference type="HOGENOM" id="CLU_009583_0_1_10"/>
<sequence length="357" mass="39997">MRVLQIIDTLHPGGAERMAVQIANGLVGIVELSALCCTREEGFLKQQLHPEVVFLFANREGQVGFKGIFRINKFIKAHRITHIHAHSSSIYTSFLLAFIFPKLKIIWHDHYGNAQFLENRPIWKIKLATKKVDAIISVNPDLKNWAFKNELSKNLFYLPNFVEDRGSDTKEVSLPGIDGKRIVCLANLRLQKNHALLLKAWKELHYIFPEWNLLLVGKGFEDDYQEMIESLIHNNQLATSVHLLGARTDIDEILSSSDIAVLSSSSEGLPLALLEYGLAGLPVVVTDVGACKEVVQGLGKVVPAENVDALKLAVSELIETPELRATLGAAFQKHVRNTYGAQNYLNKLLDIYQRTND</sequence>